<dbReference type="Pfam" id="PF00078">
    <property type="entry name" value="RVT_1"/>
    <property type="match status" value="1"/>
</dbReference>
<organism evidence="2">
    <name type="scientific">Sesamum latifolium</name>
    <dbReference type="NCBI Taxonomy" id="2727402"/>
    <lineage>
        <taxon>Eukaryota</taxon>
        <taxon>Viridiplantae</taxon>
        <taxon>Streptophyta</taxon>
        <taxon>Embryophyta</taxon>
        <taxon>Tracheophyta</taxon>
        <taxon>Spermatophyta</taxon>
        <taxon>Magnoliopsida</taxon>
        <taxon>eudicotyledons</taxon>
        <taxon>Gunneridae</taxon>
        <taxon>Pentapetalae</taxon>
        <taxon>asterids</taxon>
        <taxon>lamiids</taxon>
        <taxon>Lamiales</taxon>
        <taxon>Pedaliaceae</taxon>
        <taxon>Sesamum</taxon>
    </lineage>
</organism>
<dbReference type="PANTHER" id="PTHR33064">
    <property type="entry name" value="POL PROTEIN"/>
    <property type="match status" value="1"/>
</dbReference>
<evidence type="ECO:0000259" key="1">
    <source>
        <dbReference type="PROSITE" id="PS50878"/>
    </source>
</evidence>
<accession>A0AAW2VY73</accession>
<dbReference type="InterPro" id="IPR043502">
    <property type="entry name" value="DNA/RNA_pol_sf"/>
</dbReference>
<dbReference type="Gene3D" id="3.30.70.270">
    <property type="match status" value="2"/>
</dbReference>
<dbReference type="PANTHER" id="PTHR33064:SF37">
    <property type="entry name" value="RIBONUCLEASE H"/>
    <property type="match status" value="1"/>
</dbReference>
<feature type="domain" description="Reverse transcriptase" evidence="1">
    <location>
        <begin position="1"/>
        <end position="82"/>
    </location>
</feature>
<name>A0AAW2VY73_9LAMI</name>
<dbReference type="AlphaFoldDB" id="A0AAW2VY73"/>
<dbReference type="InterPro" id="IPR000477">
    <property type="entry name" value="RT_dom"/>
</dbReference>
<dbReference type="InterPro" id="IPR043128">
    <property type="entry name" value="Rev_trsase/Diguanyl_cyclase"/>
</dbReference>
<reference evidence="2" key="1">
    <citation type="submission" date="2020-06" db="EMBL/GenBank/DDBJ databases">
        <authorList>
            <person name="Li T."/>
            <person name="Hu X."/>
            <person name="Zhang T."/>
            <person name="Song X."/>
            <person name="Zhang H."/>
            <person name="Dai N."/>
            <person name="Sheng W."/>
            <person name="Hou X."/>
            <person name="Wei L."/>
        </authorList>
    </citation>
    <scope>NUCLEOTIDE SEQUENCE</scope>
    <source>
        <strain evidence="2">KEN1</strain>
        <tissue evidence="2">Leaf</tissue>
    </source>
</reference>
<comment type="caution">
    <text evidence="2">The sequence shown here is derived from an EMBL/GenBank/DDBJ whole genome shotgun (WGS) entry which is preliminary data.</text>
</comment>
<dbReference type="PROSITE" id="PS50878">
    <property type="entry name" value="RT_POL"/>
    <property type="match status" value="1"/>
</dbReference>
<reference evidence="2" key="2">
    <citation type="journal article" date="2024" name="Plant">
        <title>Genomic evolution and insights into agronomic trait innovations of Sesamum species.</title>
        <authorList>
            <person name="Miao H."/>
            <person name="Wang L."/>
            <person name="Qu L."/>
            <person name="Liu H."/>
            <person name="Sun Y."/>
            <person name="Le M."/>
            <person name="Wang Q."/>
            <person name="Wei S."/>
            <person name="Zheng Y."/>
            <person name="Lin W."/>
            <person name="Duan Y."/>
            <person name="Cao H."/>
            <person name="Xiong S."/>
            <person name="Wang X."/>
            <person name="Wei L."/>
            <person name="Li C."/>
            <person name="Ma Q."/>
            <person name="Ju M."/>
            <person name="Zhao R."/>
            <person name="Li G."/>
            <person name="Mu C."/>
            <person name="Tian Q."/>
            <person name="Mei H."/>
            <person name="Zhang T."/>
            <person name="Gao T."/>
            <person name="Zhang H."/>
        </authorList>
    </citation>
    <scope>NUCLEOTIDE SEQUENCE</scope>
    <source>
        <strain evidence="2">KEN1</strain>
    </source>
</reference>
<protein>
    <submittedName>
        <fullName evidence="2">Retrovirus-related Pol polyprotein from transposon.6</fullName>
    </submittedName>
</protein>
<dbReference type="EMBL" id="JACGWN010000009">
    <property type="protein sequence ID" value="KAL0433351.1"/>
    <property type="molecule type" value="Genomic_DNA"/>
</dbReference>
<sequence>MPLGLTNDATAFMDFMNRVFEEDFDKFGVVFIDDILVYSSSEQEQGEHLRVVLQAFREKQLYAKLSKCDFWLKSETFMGHIILEEGVTVDLRKIEAIVDWPRPMNVGEVCSFLGLASYYRMFVEGFSKIAMPLTRLTQKKVKLNGIQLVKGVLLN</sequence>
<dbReference type="InterPro" id="IPR051320">
    <property type="entry name" value="Viral_Replic_Matur_Polypro"/>
</dbReference>
<evidence type="ECO:0000313" key="2">
    <source>
        <dbReference type="EMBL" id="KAL0433351.1"/>
    </source>
</evidence>
<dbReference type="SUPFAM" id="SSF56672">
    <property type="entry name" value="DNA/RNA polymerases"/>
    <property type="match status" value="1"/>
</dbReference>
<gene>
    <name evidence="2" type="ORF">Slati_2669400</name>
</gene>
<dbReference type="CDD" id="cd01647">
    <property type="entry name" value="RT_LTR"/>
    <property type="match status" value="1"/>
</dbReference>
<proteinExistence type="predicted"/>